<gene>
    <name evidence="6" type="ORF">BUALT_Bualt10G0077300</name>
</gene>
<dbReference type="PANTHER" id="PTHR10543">
    <property type="entry name" value="BETA-CAROTENE DIOXYGENASE"/>
    <property type="match status" value="1"/>
</dbReference>
<evidence type="ECO:0000256" key="1">
    <source>
        <dbReference type="ARBA" id="ARBA00006787"/>
    </source>
</evidence>
<dbReference type="GO" id="GO:0010436">
    <property type="term" value="F:carotenoid dioxygenase activity"/>
    <property type="evidence" value="ECO:0007669"/>
    <property type="project" value="TreeGrafter"/>
</dbReference>
<comment type="similarity">
    <text evidence="1">Belongs to the carotenoid oxygenase family.</text>
</comment>
<comment type="cofactor">
    <cofactor evidence="5">
        <name>Fe(2+)</name>
        <dbReference type="ChEBI" id="CHEBI:29033"/>
    </cofactor>
    <text evidence="5">Binds 1 Fe(2+) ion per subunit.</text>
</comment>
<protein>
    <submittedName>
        <fullName evidence="6">Uncharacterized protein</fullName>
    </submittedName>
</protein>
<dbReference type="GO" id="GO:0009570">
    <property type="term" value="C:chloroplast stroma"/>
    <property type="evidence" value="ECO:0007669"/>
    <property type="project" value="TreeGrafter"/>
</dbReference>
<evidence type="ECO:0000313" key="7">
    <source>
        <dbReference type="Proteomes" id="UP000826271"/>
    </source>
</evidence>
<dbReference type="Proteomes" id="UP000826271">
    <property type="component" value="Unassembled WGS sequence"/>
</dbReference>
<dbReference type="EMBL" id="WHWC01000010">
    <property type="protein sequence ID" value="KAG8375216.1"/>
    <property type="molecule type" value="Genomic_DNA"/>
</dbReference>
<sequence length="324" mass="35370">MRPRSRSLEKGLSDNEAAGLGNVHYSGHGVGAGKSVKRHPVSTTSLEFAVINSAYVGKKNRYVYAAVGDPMPKIAGVVKVDLSLSTANSGDCTVARRLYGPSCYGGEPCFVAREPDNPAAEEDDGYLVTYMHNENTEESKFLVMQNPLLLKFLLLLSYPKECPMASMESLCRNLTWEKSVTRRSTSTASLQFAAINQAYVIKKNRYVYAAVGAPMRKIAGVVKVDLSLSTATSGECTVARRLYGSGCYGGEPFFVAREPDNPAAEEDDGYLITYMHNENTEESKFLVMDAKSPTLEILAAVKLPQRVPYGFHGIFVPESHLGKL</sequence>
<reference evidence="6" key="1">
    <citation type="submission" date="2019-10" db="EMBL/GenBank/DDBJ databases">
        <authorList>
            <person name="Zhang R."/>
            <person name="Pan Y."/>
            <person name="Wang J."/>
            <person name="Ma R."/>
            <person name="Yu S."/>
        </authorList>
    </citation>
    <scope>NUCLEOTIDE SEQUENCE</scope>
    <source>
        <strain evidence="6">LA-IB0</strain>
        <tissue evidence="6">Leaf</tissue>
    </source>
</reference>
<dbReference type="InterPro" id="IPR004294">
    <property type="entry name" value="Carotenoid_Oase"/>
</dbReference>
<dbReference type="Pfam" id="PF03055">
    <property type="entry name" value="RPE65"/>
    <property type="match status" value="2"/>
</dbReference>
<keyword evidence="4 5" id="KW-0408">Iron</keyword>
<dbReference type="AlphaFoldDB" id="A0AAV6WXL1"/>
<dbReference type="PANTHER" id="PTHR10543:SF46">
    <property type="entry name" value="CAROTENOID CLEAVAGE DIOXYGENASE 4, CHLOROPLASTIC-RELATED"/>
    <property type="match status" value="1"/>
</dbReference>
<proteinExistence type="inferred from homology"/>
<dbReference type="GO" id="GO:0016121">
    <property type="term" value="P:carotene catabolic process"/>
    <property type="evidence" value="ECO:0007669"/>
    <property type="project" value="TreeGrafter"/>
</dbReference>
<evidence type="ECO:0000256" key="2">
    <source>
        <dbReference type="ARBA" id="ARBA00022723"/>
    </source>
</evidence>
<organism evidence="6 7">
    <name type="scientific">Buddleja alternifolia</name>
    <dbReference type="NCBI Taxonomy" id="168488"/>
    <lineage>
        <taxon>Eukaryota</taxon>
        <taxon>Viridiplantae</taxon>
        <taxon>Streptophyta</taxon>
        <taxon>Embryophyta</taxon>
        <taxon>Tracheophyta</taxon>
        <taxon>Spermatophyta</taxon>
        <taxon>Magnoliopsida</taxon>
        <taxon>eudicotyledons</taxon>
        <taxon>Gunneridae</taxon>
        <taxon>Pentapetalae</taxon>
        <taxon>asterids</taxon>
        <taxon>lamiids</taxon>
        <taxon>Lamiales</taxon>
        <taxon>Scrophulariaceae</taxon>
        <taxon>Buddlejeae</taxon>
        <taxon>Buddleja</taxon>
    </lineage>
</organism>
<comment type="caution">
    <text evidence="6">The sequence shown here is derived from an EMBL/GenBank/DDBJ whole genome shotgun (WGS) entry which is preliminary data.</text>
</comment>
<name>A0AAV6WXL1_9LAMI</name>
<keyword evidence="3" id="KW-0560">Oxidoreductase</keyword>
<keyword evidence="3" id="KW-0223">Dioxygenase</keyword>
<accession>A0AAV6WXL1</accession>
<keyword evidence="7" id="KW-1185">Reference proteome</keyword>
<evidence type="ECO:0000256" key="3">
    <source>
        <dbReference type="ARBA" id="ARBA00022964"/>
    </source>
</evidence>
<evidence type="ECO:0000313" key="6">
    <source>
        <dbReference type="EMBL" id="KAG8375216.1"/>
    </source>
</evidence>
<keyword evidence="2 5" id="KW-0479">Metal-binding</keyword>
<evidence type="ECO:0000256" key="4">
    <source>
        <dbReference type="ARBA" id="ARBA00023004"/>
    </source>
</evidence>
<evidence type="ECO:0000256" key="5">
    <source>
        <dbReference type="PIRSR" id="PIRSR604294-1"/>
    </source>
</evidence>
<feature type="binding site" evidence="5">
    <location>
        <position position="312"/>
    </location>
    <ligand>
        <name>Fe cation</name>
        <dbReference type="ChEBI" id="CHEBI:24875"/>
        <note>catalytic</note>
    </ligand>
</feature>
<dbReference type="GO" id="GO:0046872">
    <property type="term" value="F:metal ion binding"/>
    <property type="evidence" value="ECO:0007669"/>
    <property type="project" value="UniProtKB-KW"/>
</dbReference>